<dbReference type="PROSITE" id="PS50157">
    <property type="entry name" value="ZINC_FINGER_C2H2_2"/>
    <property type="match status" value="1"/>
</dbReference>
<dbReference type="AlphaFoldDB" id="A0A9W9YZ15"/>
<dbReference type="InterPro" id="IPR013087">
    <property type="entry name" value="Znf_C2H2_type"/>
</dbReference>
<dbReference type="SMART" id="SM00355">
    <property type="entry name" value="ZnF_C2H2"/>
    <property type="match status" value="2"/>
</dbReference>
<accession>A0A9W9YZ15</accession>
<keyword evidence="1" id="KW-0479">Metal-binding</keyword>
<evidence type="ECO:0000313" key="4">
    <source>
        <dbReference type="EMBL" id="KAJ7370239.1"/>
    </source>
</evidence>
<proteinExistence type="predicted"/>
<feature type="domain" description="C2H2-type" evidence="3">
    <location>
        <begin position="106"/>
        <end position="135"/>
    </location>
</feature>
<reference evidence="4" key="1">
    <citation type="submission" date="2023-01" db="EMBL/GenBank/DDBJ databases">
        <title>Genome assembly of the deep-sea coral Lophelia pertusa.</title>
        <authorList>
            <person name="Herrera S."/>
            <person name="Cordes E."/>
        </authorList>
    </citation>
    <scope>NUCLEOTIDE SEQUENCE</scope>
    <source>
        <strain evidence="4">USNM1676648</strain>
        <tissue evidence="4">Polyp</tissue>
    </source>
</reference>
<gene>
    <name evidence="4" type="ORF">OS493_033585</name>
</gene>
<evidence type="ECO:0000313" key="5">
    <source>
        <dbReference type="Proteomes" id="UP001163046"/>
    </source>
</evidence>
<evidence type="ECO:0000259" key="3">
    <source>
        <dbReference type="PROSITE" id="PS50157"/>
    </source>
</evidence>
<evidence type="ECO:0000256" key="2">
    <source>
        <dbReference type="SAM" id="MobiDB-lite"/>
    </source>
</evidence>
<sequence length="167" mass="19750">MQAIFLTDPPDCDVPSPNEEKSKRRKWLTDLCLEYVEKYICNTNEVTVLVEQIRELHKAHEQPFRCRQQDCEQTYVYHSGRVKHEIDVHSLHVDSDPGEKDAFGYFKCRANCGYVYSTKATRNRHERQTHPDYDHNHEPDKVDDKTPTQDYLYNYHRGKLAFGADPF</sequence>
<dbReference type="Proteomes" id="UP001163046">
    <property type="component" value="Unassembled WGS sequence"/>
</dbReference>
<dbReference type="OrthoDB" id="5956108at2759"/>
<feature type="region of interest" description="Disordered" evidence="2">
    <location>
        <begin position="1"/>
        <end position="20"/>
    </location>
</feature>
<keyword evidence="1" id="KW-0863">Zinc-finger</keyword>
<keyword evidence="1" id="KW-0862">Zinc</keyword>
<dbReference type="EMBL" id="MU826870">
    <property type="protein sequence ID" value="KAJ7370239.1"/>
    <property type="molecule type" value="Genomic_DNA"/>
</dbReference>
<organism evidence="4 5">
    <name type="scientific">Desmophyllum pertusum</name>
    <dbReference type="NCBI Taxonomy" id="174260"/>
    <lineage>
        <taxon>Eukaryota</taxon>
        <taxon>Metazoa</taxon>
        <taxon>Cnidaria</taxon>
        <taxon>Anthozoa</taxon>
        <taxon>Hexacorallia</taxon>
        <taxon>Scleractinia</taxon>
        <taxon>Caryophylliina</taxon>
        <taxon>Caryophylliidae</taxon>
        <taxon>Desmophyllum</taxon>
    </lineage>
</organism>
<keyword evidence="5" id="KW-1185">Reference proteome</keyword>
<dbReference type="GO" id="GO:0008270">
    <property type="term" value="F:zinc ion binding"/>
    <property type="evidence" value="ECO:0007669"/>
    <property type="project" value="UniProtKB-KW"/>
</dbReference>
<name>A0A9W9YZ15_9CNID</name>
<feature type="compositionally biased region" description="Basic and acidic residues" evidence="2">
    <location>
        <begin position="126"/>
        <end position="146"/>
    </location>
</feature>
<feature type="region of interest" description="Disordered" evidence="2">
    <location>
        <begin position="123"/>
        <end position="146"/>
    </location>
</feature>
<protein>
    <recommendedName>
        <fullName evidence="3">C2H2-type domain-containing protein</fullName>
    </recommendedName>
</protein>
<evidence type="ECO:0000256" key="1">
    <source>
        <dbReference type="PROSITE-ProRule" id="PRU00042"/>
    </source>
</evidence>
<comment type="caution">
    <text evidence="4">The sequence shown here is derived from an EMBL/GenBank/DDBJ whole genome shotgun (WGS) entry which is preliminary data.</text>
</comment>
<dbReference type="PROSITE" id="PS00028">
    <property type="entry name" value="ZINC_FINGER_C2H2_1"/>
    <property type="match status" value="2"/>
</dbReference>